<protein>
    <submittedName>
        <fullName evidence="2">Uncharacterized protein</fullName>
    </submittedName>
</protein>
<feature type="region of interest" description="Disordered" evidence="1">
    <location>
        <begin position="1"/>
        <end position="91"/>
    </location>
</feature>
<dbReference type="AlphaFoldDB" id="A0A386WS88"/>
<feature type="compositionally biased region" description="Low complexity" evidence="1">
    <location>
        <begin position="68"/>
        <end position="91"/>
    </location>
</feature>
<feature type="compositionally biased region" description="Low complexity" evidence="1">
    <location>
        <begin position="1"/>
        <end position="27"/>
    </location>
</feature>
<dbReference type="EMBL" id="CP024087">
    <property type="protein sequence ID" value="AYF31041.1"/>
    <property type="molecule type" value="Genomic_DNA"/>
</dbReference>
<organism evidence="2 3">
    <name type="scientific">Micromonospora tulbaghiae</name>
    <dbReference type="NCBI Taxonomy" id="479978"/>
    <lineage>
        <taxon>Bacteria</taxon>
        <taxon>Bacillati</taxon>
        <taxon>Actinomycetota</taxon>
        <taxon>Actinomycetes</taxon>
        <taxon>Micromonosporales</taxon>
        <taxon>Micromonosporaceae</taxon>
        <taxon>Micromonospora</taxon>
    </lineage>
</organism>
<dbReference type="Proteomes" id="UP000267804">
    <property type="component" value="Chromosome"/>
</dbReference>
<dbReference type="KEGG" id="mtua:CSH63_27105"/>
<gene>
    <name evidence="2" type="ORF">CSH63_27105</name>
</gene>
<proteinExistence type="predicted"/>
<evidence type="ECO:0000313" key="2">
    <source>
        <dbReference type="EMBL" id="AYF31041.1"/>
    </source>
</evidence>
<evidence type="ECO:0000256" key="1">
    <source>
        <dbReference type="SAM" id="MobiDB-lite"/>
    </source>
</evidence>
<accession>A0A386WS88</accession>
<evidence type="ECO:0000313" key="3">
    <source>
        <dbReference type="Proteomes" id="UP000267804"/>
    </source>
</evidence>
<sequence>MVTASSAGTTAGRSSAATSTGVATSSAPAHTAAVSTVSRRVSDGPCRAWCTATASCRPSPGTPAMATRPRAVASAPRSSASSFRAASTGTR</sequence>
<reference evidence="2 3" key="1">
    <citation type="submission" date="2017-10" db="EMBL/GenBank/DDBJ databases">
        <title>Integration of genomic and chemical information greatly accelerates assignment of the full stereostructure of myelolactone, a potent inhibitor of myeloma from a marine-derived Micromonospora.</title>
        <authorList>
            <person name="Kim M.C."/>
            <person name="Machado H."/>
            <person name="Jensen P.R."/>
            <person name="Fenical W."/>
        </authorList>
    </citation>
    <scope>NUCLEOTIDE SEQUENCE [LARGE SCALE GENOMIC DNA]</scope>
    <source>
        <strain evidence="2 3">CNY-010</strain>
    </source>
</reference>
<name>A0A386WS88_9ACTN</name>